<accession>A0ABU3AEA3</accession>
<evidence type="ECO:0000313" key="6">
    <source>
        <dbReference type="Proteomes" id="UP001255246"/>
    </source>
</evidence>
<dbReference type="InterPro" id="IPR034984">
    <property type="entry name" value="Imelysin-like_IPPA"/>
</dbReference>
<dbReference type="InterPro" id="IPR038352">
    <property type="entry name" value="Imelysin_sf"/>
</dbReference>
<comment type="subcellular location">
    <subcellularLocation>
        <location evidence="1">Cell envelope</location>
    </subcellularLocation>
</comment>
<keyword evidence="2 3" id="KW-0732">Signal</keyword>
<proteinExistence type="predicted"/>
<dbReference type="CDD" id="cd14659">
    <property type="entry name" value="Imelysin-like_IPPA"/>
    <property type="match status" value="1"/>
</dbReference>
<sequence length="377" mass="42095">MKKYWYVLSVLFLVLWACSSDNTDETPMTDDDISMSDDDGGMQNVFDRSTLLVNWADNIIIPSYKSFQTTMAQLVIDYESFEQEPILQNLQTLRTSWLNAYKSWQSISMFEIGPAEAIGLRLNVNTYPTDVMLVEMNIANGGYNFDLSSNRDAKGFPALDYLLNGFATDDLGILEKFTTDAQKDANLLYLKDVINNIKSLTDSVIAEWEGDYRAIFVNNDGSSATASVDRFSNDFVFYYEKFLRAGKMGIPLGVFSGIQSPNTIESFYSPENSNELFLEGLDAVQNFFNGASLGESMASYLTTLDRKDLADDINAQFDAARTAVEALDSFRTELETNNPSIAMLSAYDEVQKAVSLLKVDMFSAMSISIDFVDADGD</sequence>
<dbReference type="InterPro" id="IPR018976">
    <property type="entry name" value="Imelysin-like"/>
</dbReference>
<feature type="signal peptide" evidence="3">
    <location>
        <begin position="1"/>
        <end position="23"/>
    </location>
</feature>
<gene>
    <name evidence="5" type="ORF">RM706_14405</name>
</gene>
<dbReference type="EMBL" id="JAVRHR010000003">
    <property type="protein sequence ID" value="MDT0608235.1"/>
    <property type="molecule type" value="Genomic_DNA"/>
</dbReference>
<dbReference type="RefSeq" id="WP_311352778.1">
    <property type="nucleotide sequence ID" value="NZ_JAVRHR010000003.1"/>
</dbReference>
<keyword evidence="6" id="KW-1185">Reference proteome</keyword>
<dbReference type="Proteomes" id="UP001255246">
    <property type="component" value="Unassembled WGS sequence"/>
</dbReference>
<protein>
    <submittedName>
        <fullName evidence="5">Imelysin family protein</fullName>
    </submittedName>
</protein>
<feature type="domain" description="Imelysin-like" evidence="4">
    <location>
        <begin position="60"/>
        <end position="354"/>
    </location>
</feature>
<evidence type="ECO:0000256" key="1">
    <source>
        <dbReference type="ARBA" id="ARBA00004196"/>
    </source>
</evidence>
<dbReference type="Pfam" id="PF09375">
    <property type="entry name" value="Peptidase_M75"/>
    <property type="match status" value="1"/>
</dbReference>
<dbReference type="Gene3D" id="1.20.1420.20">
    <property type="entry name" value="M75 peptidase, HXXE motif"/>
    <property type="match status" value="1"/>
</dbReference>
<feature type="chain" id="PRO_5046904598" evidence="3">
    <location>
        <begin position="24"/>
        <end position="377"/>
    </location>
</feature>
<evidence type="ECO:0000259" key="4">
    <source>
        <dbReference type="Pfam" id="PF09375"/>
    </source>
</evidence>
<evidence type="ECO:0000256" key="2">
    <source>
        <dbReference type="ARBA" id="ARBA00022729"/>
    </source>
</evidence>
<organism evidence="5 6">
    <name type="scientific">Croceitalea rosinachiae</name>
    <dbReference type="NCBI Taxonomy" id="3075596"/>
    <lineage>
        <taxon>Bacteria</taxon>
        <taxon>Pseudomonadati</taxon>
        <taxon>Bacteroidota</taxon>
        <taxon>Flavobacteriia</taxon>
        <taxon>Flavobacteriales</taxon>
        <taxon>Flavobacteriaceae</taxon>
        <taxon>Croceitalea</taxon>
    </lineage>
</organism>
<name>A0ABU3AEA3_9FLAO</name>
<comment type="caution">
    <text evidence="5">The sequence shown here is derived from an EMBL/GenBank/DDBJ whole genome shotgun (WGS) entry which is preliminary data.</text>
</comment>
<reference evidence="5 6" key="1">
    <citation type="submission" date="2023-09" db="EMBL/GenBank/DDBJ databases">
        <authorList>
            <person name="Rey-Velasco X."/>
        </authorList>
    </citation>
    <scope>NUCLEOTIDE SEQUENCE [LARGE SCALE GENOMIC DNA]</scope>
    <source>
        <strain evidence="5 6">F388</strain>
    </source>
</reference>
<evidence type="ECO:0000256" key="3">
    <source>
        <dbReference type="SAM" id="SignalP"/>
    </source>
</evidence>
<evidence type="ECO:0000313" key="5">
    <source>
        <dbReference type="EMBL" id="MDT0608235.1"/>
    </source>
</evidence>